<dbReference type="AlphaFoldDB" id="A0A0X8G7Z0"/>
<dbReference type="EMBL" id="CP013355">
    <property type="protein sequence ID" value="AMC11705.1"/>
    <property type="molecule type" value="Genomic_DNA"/>
</dbReference>
<keyword evidence="2" id="KW-1185">Reference proteome</keyword>
<reference evidence="1 2" key="2">
    <citation type="journal article" date="2016" name="Int. J. Syst. Evol. Microbiol.">
        <title>Lutibacter profundi sp. nov., isolated from a deep-sea hydrothermal system on the Arctic Mid-Ocean Ridge and emended description of the genus Lutibacter.</title>
        <authorList>
            <person name="Le Moine Bauer S."/>
            <person name="Roalkvam I."/>
            <person name="Steen I.H."/>
            <person name="Dahle H."/>
        </authorList>
    </citation>
    <scope>NUCLEOTIDE SEQUENCE [LARGE SCALE GENOMIC DNA]</scope>
    <source>
        <strain evidence="1 2">LP1</strain>
    </source>
</reference>
<evidence type="ECO:0000313" key="1">
    <source>
        <dbReference type="EMBL" id="AMC11705.1"/>
    </source>
</evidence>
<dbReference type="Proteomes" id="UP000059672">
    <property type="component" value="Chromosome"/>
</dbReference>
<organism evidence="1 2">
    <name type="scientific">Lutibacter profundi</name>
    <dbReference type="NCBI Taxonomy" id="1622118"/>
    <lineage>
        <taxon>Bacteria</taxon>
        <taxon>Pseudomonadati</taxon>
        <taxon>Bacteroidota</taxon>
        <taxon>Flavobacteriia</taxon>
        <taxon>Flavobacteriales</taxon>
        <taxon>Flavobacteriaceae</taxon>
        <taxon>Lutibacter</taxon>
    </lineage>
</organism>
<evidence type="ECO:0000313" key="2">
    <source>
        <dbReference type="Proteomes" id="UP000059672"/>
    </source>
</evidence>
<name>A0A0X8G7Z0_9FLAO</name>
<accession>A0A0X8G7Z0</accession>
<protein>
    <submittedName>
        <fullName evidence="1">Uncharacterized protein</fullName>
    </submittedName>
</protein>
<dbReference type="KEGG" id="lut:Lupro_10690"/>
<proteinExistence type="predicted"/>
<reference evidence="2" key="1">
    <citation type="submission" date="2015-12" db="EMBL/GenBank/DDBJ databases">
        <title>Complete genome sequence of Lutibacter profundus strain LP1.</title>
        <authorList>
            <person name="Wissuwa J."/>
            <person name="Le Moine Bauer S."/>
            <person name="Stokke R."/>
            <person name="Dahle H."/>
            <person name="Steen I.H."/>
        </authorList>
    </citation>
    <scope>NUCLEOTIDE SEQUENCE [LARGE SCALE GENOMIC DNA]</scope>
    <source>
        <strain evidence="2">LP1</strain>
    </source>
</reference>
<dbReference type="RefSeq" id="WP_068209973.1">
    <property type="nucleotide sequence ID" value="NZ_CP013355.1"/>
</dbReference>
<gene>
    <name evidence="1" type="ORF">Lupro_10690</name>
</gene>
<sequence length="59" mass="6911">MKSTSLYNNVKEPHLKVIKNTIKRKKRIISRIYINTLIPDFSYTNNLGESTTPKNYVLL</sequence>